<dbReference type="AlphaFoldDB" id="A0A2D1UCI2"/>
<protein>
    <submittedName>
        <fullName evidence="5">ATPase</fullName>
    </submittedName>
</protein>
<sequence length="955" mass="108096">MLFLFLFSYCFDGFSQRYNFEQYDIEDGLTQSQITAITQDSKRRLWISTLGGLSRFNGKQFTNYSRTNGLSSNFILSLSAGKNDEIWIGSARGLSKYNGHSFSNSADTRKWISDLTTDKTGTTYGLKAKRLYNASKDALVTISNDTTEMVTALTTDYFRNIWAAVHGKGLYRLENGKWLPFALEEKIKDLVITNILVDELNKGKIWLLTPNGIYISQNNTINKAYTEITTECNTIIQDNKGAVWIGTNSGAYYITPATVIHFNAGNGFTDNVVNKIFKDVENNIWLGTDGSGLFRFNNNSYVTFDETQGIESRIVMAIANGPTPGTIWLGSYGGLYEYKQNQRIKKIKIPSQNPNSYRINFLHTDHKNNVWIGTPGGGLWRQSGQRMERMDSEKEHIAYNAMIEDNDGTIWLSTNYGSLTFDPNTRKFTRITKQFGGGILKLGPDSVIAGTQDGAWLIVNKKTITPLKIKGLSGSSILSMLRHKDYVLFGTADYGLLIWNIKTGITRFLNTKSGLASDHIYSLLEDKTGIIWVGTGRGINRINPKTFTIISPNNEDELLVECNQNAILQYDNNIWIGTTKGVLVYGINPNPEKKIKPYIYINSVSTTPNYKPEYVEGVLTLPYNHNRININYTGIYLKNPGALMYRYRLIGLDSKFSQPGSNSSMNFTAIPAGKYKFEVKAVTKDGLSSINTASVSFEILPPYYQTPLFKFCIVMLILALILFTVYTILMFNERKRKLRLKIKLEEQFKIRKQTAEDFHDDLGNKLTRITVLSEVLGSMIDKDDIEKRNILKKIHCNVNELYSGTRDILWSLNPKNDSLDQVLNHIKDFGQEMVNETPILFKFDIDLNNKYTKLSLDMSRNILMIFKESIHNSLKHAKANVINFEAKLNNGMLLITLQDDGIGFDTENPNEGHGMHNMYVRAKRINADLNIISNENGTSVLLLVNFSTLKHFKNA</sequence>
<dbReference type="SUPFAM" id="SSF55874">
    <property type="entry name" value="ATPase domain of HSP90 chaperone/DNA topoisomerase II/histidine kinase"/>
    <property type="match status" value="1"/>
</dbReference>
<keyword evidence="2" id="KW-0472">Membrane</keyword>
<keyword evidence="1" id="KW-0597">Phosphoprotein</keyword>
<feature type="domain" description="Signal transduction histidine kinase subgroup 3 dimerisation and phosphoacceptor" evidence="4">
    <location>
        <begin position="751"/>
        <end position="815"/>
    </location>
</feature>
<dbReference type="InterPro" id="IPR013783">
    <property type="entry name" value="Ig-like_fold"/>
</dbReference>
<dbReference type="GO" id="GO:0016020">
    <property type="term" value="C:membrane"/>
    <property type="evidence" value="ECO:0007669"/>
    <property type="project" value="InterPro"/>
</dbReference>
<evidence type="ECO:0000256" key="2">
    <source>
        <dbReference type="SAM" id="Phobius"/>
    </source>
</evidence>
<dbReference type="Gene3D" id="1.20.5.1930">
    <property type="match status" value="1"/>
</dbReference>
<dbReference type="GO" id="GO:0000155">
    <property type="term" value="F:phosphorelay sensor kinase activity"/>
    <property type="evidence" value="ECO:0007669"/>
    <property type="project" value="InterPro"/>
</dbReference>
<dbReference type="InterPro" id="IPR011123">
    <property type="entry name" value="Y_Y_Y"/>
</dbReference>
<dbReference type="Pfam" id="PF07494">
    <property type="entry name" value="Reg_prop"/>
    <property type="match status" value="2"/>
</dbReference>
<dbReference type="Gene3D" id="2.60.40.10">
    <property type="entry name" value="Immunoglobulins"/>
    <property type="match status" value="1"/>
</dbReference>
<dbReference type="InterPro" id="IPR036890">
    <property type="entry name" value="HATPase_C_sf"/>
</dbReference>
<dbReference type="InterPro" id="IPR015943">
    <property type="entry name" value="WD40/YVTN_repeat-like_dom_sf"/>
</dbReference>
<evidence type="ECO:0000313" key="5">
    <source>
        <dbReference type="EMBL" id="ATP59204.1"/>
    </source>
</evidence>
<dbReference type="Gene3D" id="2.130.10.10">
    <property type="entry name" value="YVTN repeat-like/Quinoprotein amine dehydrogenase"/>
    <property type="match status" value="2"/>
</dbReference>
<dbReference type="Pfam" id="PF07495">
    <property type="entry name" value="Y_Y_Y"/>
    <property type="match status" value="1"/>
</dbReference>
<dbReference type="InterPro" id="IPR011110">
    <property type="entry name" value="Reg_prop"/>
</dbReference>
<dbReference type="PANTHER" id="PTHR43547:SF2">
    <property type="entry name" value="HYBRID SIGNAL TRANSDUCTION HISTIDINE KINASE C"/>
    <property type="match status" value="1"/>
</dbReference>
<name>A0A2D1UCI2_9SPHI</name>
<keyword evidence="2" id="KW-0812">Transmembrane</keyword>
<dbReference type="Gene3D" id="3.30.565.10">
    <property type="entry name" value="Histidine kinase-like ATPase, C-terminal domain"/>
    <property type="match status" value="1"/>
</dbReference>
<accession>A0A2D1UCI2</accession>
<keyword evidence="2" id="KW-1133">Transmembrane helix</keyword>
<feature type="domain" description="Two component regulator three Y" evidence="3">
    <location>
        <begin position="639"/>
        <end position="700"/>
    </location>
</feature>
<dbReference type="SUPFAM" id="SSF101898">
    <property type="entry name" value="NHL repeat"/>
    <property type="match status" value="1"/>
</dbReference>
<reference evidence="5 6" key="1">
    <citation type="submission" date="2017-10" db="EMBL/GenBank/DDBJ databases">
        <title>Whole genome of Pedobacter ginsengisoli T01R-27 isolated from tomato rhizosphere.</title>
        <authorList>
            <person name="Weon H.-Y."/>
            <person name="Lee S.A."/>
            <person name="Sang M.K."/>
            <person name="Song J."/>
        </authorList>
    </citation>
    <scope>NUCLEOTIDE SEQUENCE [LARGE SCALE GENOMIC DNA]</scope>
    <source>
        <strain evidence="5 6">T01R-27</strain>
    </source>
</reference>
<keyword evidence="6" id="KW-1185">Reference proteome</keyword>
<proteinExistence type="predicted"/>
<evidence type="ECO:0000259" key="3">
    <source>
        <dbReference type="Pfam" id="PF07495"/>
    </source>
</evidence>
<organism evidence="5 6">
    <name type="scientific">Pedobacter ginsengisoli</name>
    <dbReference type="NCBI Taxonomy" id="363852"/>
    <lineage>
        <taxon>Bacteria</taxon>
        <taxon>Pseudomonadati</taxon>
        <taxon>Bacteroidota</taxon>
        <taxon>Sphingobacteriia</taxon>
        <taxon>Sphingobacteriales</taxon>
        <taxon>Sphingobacteriaceae</taxon>
        <taxon>Pedobacter</taxon>
    </lineage>
</organism>
<dbReference type="OrthoDB" id="9809670at2"/>
<dbReference type="GO" id="GO:0046983">
    <property type="term" value="F:protein dimerization activity"/>
    <property type="evidence" value="ECO:0007669"/>
    <property type="project" value="InterPro"/>
</dbReference>
<feature type="transmembrane region" description="Helical" evidence="2">
    <location>
        <begin position="708"/>
        <end position="731"/>
    </location>
</feature>
<dbReference type="Pfam" id="PF07730">
    <property type="entry name" value="HisKA_3"/>
    <property type="match status" value="1"/>
</dbReference>
<dbReference type="KEGG" id="pgs:CPT03_10300"/>
<dbReference type="Proteomes" id="UP000223749">
    <property type="component" value="Chromosome"/>
</dbReference>
<dbReference type="SUPFAM" id="SSF63829">
    <property type="entry name" value="Calcium-dependent phosphotriesterase"/>
    <property type="match status" value="3"/>
</dbReference>
<dbReference type="PANTHER" id="PTHR43547">
    <property type="entry name" value="TWO-COMPONENT HISTIDINE KINASE"/>
    <property type="match status" value="1"/>
</dbReference>
<evidence type="ECO:0000256" key="1">
    <source>
        <dbReference type="ARBA" id="ARBA00022553"/>
    </source>
</evidence>
<evidence type="ECO:0000313" key="6">
    <source>
        <dbReference type="Proteomes" id="UP000223749"/>
    </source>
</evidence>
<dbReference type="InterPro" id="IPR011712">
    <property type="entry name" value="Sig_transdc_His_kin_sub3_dim/P"/>
</dbReference>
<dbReference type="EMBL" id="CP024091">
    <property type="protein sequence ID" value="ATP59204.1"/>
    <property type="molecule type" value="Genomic_DNA"/>
</dbReference>
<gene>
    <name evidence="5" type="ORF">CPT03_10300</name>
</gene>
<evidence type="ECO:0000259" key="4">
    <source>
        <dbReference type="Pfam" id="PF07730"/>
    </source>
</evidence>